<dbReference type="Gene3D" id="3.40.50.150">
    <property type="entry name" value="Vaccinia Virus protein VP39"/>
    <property type="match status" value="1"/>
</dbReference>
<sequence length="285" mass="31768">MDTVSHTLFYPLFGRATASHNWPELFPDPWARQAEEIARAEGTAAQALGGFPALVYGLRHLMTVTNAKRYLETHPGAAVVNIGCGLDSLTQDLAGEACTIYNLDFPDVIELRHRWIPNGENEIDLPYSFTDHEWMNHVDASKGIIAMAPGVFYYIEVDDVRAAVQAMAERFPGGRLCYESESPIVMTASEKAIARTGTPCKMPFRLKDPYTPRTWSDKISNVEVEFDFSNYLTPQQRLQLARGYRFGFAMFKLIRGMYQVTIDFAGTPEGHNTGEASGAAVEAEE</sequence>
<accession>A0A5C5URY8</accession>
<evidence type="ECO:0000313" key="2">
    <source>
        <dbReference type="Proteomes" id="UP000320791"/>
    </source>
</evidence>
<dbReference type="OrthoDB" id="9800233at2"/>
<dbReference type="EMBL" id="VOHM01000004">
    <property type="protein sequence ID" value="TWT28527.1"/>
    <property type="molecule type" value="Genomic_DNA"/>
</dbReference>
<dbReference type="PANTHER" id="PTHR43619">
    <property type="entry name" value="S-ADENOSYL-L-METHIONINE-DEPENDENT METHYLTRANSFERASE YKTD-RELATED"/>
    <property type="match status" value="1"/>
</dbReference>
<dbReference type="GO" id="GO:0032259">
    <property type="term" value="P:methylation"/>
    <property type="evidence" value="ECO:0007669"/>
    <property type="project" value="UniProtKB-KW"/>
</dbReference>
<dbReference type="AlphaFoldDB" id="A0A5C5URY8"/>
<keyword evidence="1" id="KW-0489">Methyltransferase</keyword>
<protein>
    <submittedName>
        <fullName evidence="1">Methyltransferase</fullName>
    </submittedName>
</protein>
<dbReference type="PANTHER" id="PTHR43619:SF2">
    <property type="entry name" value="S-ADENOSYL-L-METHIONINE-DEPENDENT METHYLTRANSFERASES SUPERFAMILY PROTEIN"/>
    <property type="match status" value="1"/>
</dbReference>
<organism evidence="1 2">
    <name type="scientific">Corynebacterium canis</name>
    <dbReference type="NCBI Taxonomy" id="679663"/>
    <lineage>
        <taxon>Bacteria</taxon>
        <taxon>Bacillati</taxon>
        <taxon>Actinomycetota</taxon>
        <taxon>Actinomycetes</taxon>
        <taxon>Mycobacteriales</taxon>
        <taxon>Corynebacteriaceae</taxon>
        <taxon>Corynebacterium</taxon>
    </lineage>
</organism>
<dbReference type="GO" id="GO:0008168">
    <property type="term" value="F:methyltransferase activity"/>
    <property type="evidence" value="ECO:0007669"/>
    <property type="project" value="UniProtKB-KW"/>
</dbReference>
<name>A0A5C5URY8_9CORY</name>
<comment type="caution">
    <text evidence="1">The sequence shown here is derived from an EMBL/GenBank/DDBJ whole genome shotgun (WGS) entry which is preliminary data.</text>
</comment>
<gene>
    <name evidence="1" type="ORF">FRX94_02860</name>
</gene>
<dbReference type="RefSeq" id="WP_146323613.1">
    <property type="nucleotide sequence ID" value="NZ_BAABLR010000014.1"/>
</dbReference>
<dbReference type="Proteomes" id="UP000320791">
    <property type="component" value="Unassembled WGS sequence"/>
</dbReference>
<dbReference type="InterPro" id="IPR029063">
    <property type="entry name" value="SAM-dependent_MTases_sf"/>
</dbReference>
<reference evidence="1 2" key="1">
    <citation type="submission" date="2019-08" db="EMBL/GenBank/DDBJ databases">
        <authorList>
            <person name="Lei W."/>
        </authorList>
    </citation>
    <scope>NUCLEOTIDE SEQUENCE [LARGE SCALE GENOMIC DNA]</scope>
    <source>
        <strain evidence="1 2">CCUG 58627</strain>
    </source>
</reference>
<proteinExistence type="predicted"/>
<keyword evidence="1" id="KW-0808">Transferase</keyword>
<evidence type="ECO:0000313" key="1">
    <source>
        <dbReference type="EMBL" id="TWT28527.1"/>
    </source>
</evidence>
<dbReference type="SUPFAM" id="SSF53335">
    <property type="entry name" value="S-adenosyl-L-methionine-dependent methyltransferases"/>
    <property type="match status" value="1"/>
</dbReference>
<keyword evidence="2" id="KW-1185">Reference proteome</keyword>